<name>A0A9D5QDF1_UNCW3</name>
<proteinExistence type="predicted"/>
<dbReference type="Gene3D" id="2.120.10.70">
    <property type="entry name" value="Fucose-specific lectin"/>
    <property type="match status" value="1"/>
</dbReference>
<sequence length="588" mass="65133">MKKWVIILLTVGVVAAFGQVWQVEVVDSNDNSGMFASLGIDSNNLPHIAYLYTFPIQPTFSPAMMPQVDGELRYAHYNGTNWTTEVVDDNNGDGQVGTYSSLAMSPATDRPHIAYFDAYNGHLKWARLNANGSWTIGIPDPNQTDVVGAGCSIVVDASDNAHISYWNVDSMILLYSTPDGGGGWLIDTVDFSDYFEFMYLKTSITLDDMGNPHIAYYVSDNATQTVFLKHAKLVTGTWIIDTVEYREGETLGLWPDIEIGPASNNLPYVSYFDVTNLYMKYARYNSVSETWSYGVVENTPGTGMYGTQVLGSSHASYYDENNGNLKYAYTEDYLGWNSEDVDTAGDVGGYTSIELSYKGDMAFPHIAYYDGDNHYLKYATKILKDMLPVSIDNPPRKVYPDSTYPIEATIRNQGNAVCACSVSCKITLGTDDVYIGKAYTGALNVDAETQVTFNPPTWTVIHGYNDVWYHIQVETELADDSVPDNDLFIDSIFASDTFTNEVSEDIDIALLDLEVVSGRVMLTLPAAADAELYLVDVSGRRRLTLHDGLLEAGNHEFAIDSKELGSGVYFVRLKAPDINVIRKTILVR</sequence>
<accession>A0A9D5QDF1</accession>
<dbReference type="SUPFAM" id="SSF89372">
    <property type="entry name" value="Fucose-specific lectin"/>
    <property type="match status" value="1"/>
</dbReference>
<dbReference type="Gene3D" id="2.60.40.10">
    <property type="entry name" value="Immunoglobulins"/>
    <property type="match status" value="1"/>
</dbReference>
<dbReference type="EMBL" id="WJKJ01000360">
    <property type="protein sequence ID" value="MBD3365698.1"/>
    <property type="molecule type" value="Genomic_DNA"/>
</dbReference>
<evidence type="ECO:0000313" key="3">
    <source>
        <dbReference type="Proteomes" id="UP000630660"/>
    </source>
</evidence>
<dbReference type="AlphaFoldDB" id="A0A9D5QDF1"/>
<evidence type="ECO:0000259" key="1">
    <source>
        <dbReference type="Pfam" id="PF07705"/>
    </source>
</evidence>
<protein>
    <recommendedName>
        <fullName evidence="1">CARDB domain-containing protein</fullName>
    </recommendedName>
</protein>
<dbReference type="Proteomes" id="UP000630660">
    <property type="component" value="Unassembled WGS sequence"/>
</dbReference>
<reference evidence="2" key="1">
    <citation type="submission" date="2019-11" db="EMBL/GenBank/DDBJ databases">
        <title>Microbial mats filling the niche in hypersaline microbial mats.</title>
        <authorList>
            <person name="Wong H.L."/>
            <person name="Macleod F.I."/>
            <person name="White R.A. III"/>
            <person name="Burns B.P."/>
        </authorList>
    </citation>
    <scope>NUCLEOTIDE SEQUENCE</scope>
    <source>
        <strain evidence="2">Bin_327</strain>
    </source>
</reference>
<evidence type="ECO:0000313" key="2">
    <source>
        <dbReference type="EMBL" id="MBD3365698.1"/>
    </source>
</evidence>
<dbReference type="Pfam" id="PF07705">
    <property type="entry name" value="CARDB"/>
    <property type="match status" value="1"/>
</dbReference>
<dbReference type="InterPro" id="IPR011635">
    <property type="entry name" value="CARDB"/>
</dbReference>
<comment type="caution">
    <text evidence="2">The sequence shown here is derived from an EMBL/GenBank/DDBJ whole genome shotgun (WGS) entry which is preliminary data.</text>
</comment>
<dbReference type="InterPro" id="IPR013783">
    <property type="entry name" value="Ig-like_fold"/>
</dbReference>
<feature type="domain" description="CARDB" evidence="1">
    <location>
        <begin position="388"/>
        <end position="457"/>
    </location>
</feature>
<gene>
    <name evidence="2" type="ORF">GF359_10840</name>
</gene>
<organism evidence="2 3">
    <name type="scientific">candidate division WOR-3 bacterium</name>
    <dbReference type="NCBI Taxonomy" id="2052148"/>
    <lineage>
        <taxon>Bacteria</taxon>
        <taxon>Bacteria division WOR-3</taxon>
    </lineage>
</organism>